<dbReference type="OrthoDB" id="9809567at2"/>
<dbReference type="PROSITE" id="PS50109">
    <property type="entry name" value="HIS_KIN"/>
    <property type="match status" value="1"/>
</dbReference>
<dbReference type="EMBL" id="FMAH01000054">
    <property type="protein sequence ID" value="SCB46639.1"/>
    <property type="molecule type" value="Genomic_DNA"/>
</dbReference>
<keyword evidence="6 10" id="KW-0812">Transmembrane</keyword>
<keyword evidence="5" id="KW-0808">Transferase</keyword>
<evidence type="ECO:0000256" key="1">
    <source>
        <dbReference type="ARBA" id="ARBA00000085"/>
    </source>
</evidence>
<keyword evidence="8 10" id="KW-1133">Transmembrane helix</keyword>
<sequence>MRIQSLRVRLILGAGVWIAVALVLAGVTIGYLFTKNVERGASADLSATMSRLIALIDPDARGTAPVLTGTLPDPRYDTPISGLYWQITDLGTEQTIRSRSLWDDVLRVGFPGEGGQLSTARGPVGQSLLAFSLTARFPKAKSERRYQVIVAQDRSILDEAIARFGRELAVALLILGVVLVLAAILQVRFGLSPFRRLRQDIEAIRKGIASSIEAAYPLEVVPVVSEVNALLALQQKSMDFARSRASDLAHGLKTPLAVLGTIAYQLEEGGDARGAASIIDLTNEMRDRIDYQLRLVRLRQRTRMHALSASLSSVVPRAVAVLKKTRAGEHLDWAVDVIDGLNVDIDANDLIELVGVILENAAQWANSLICIQAKDDATAVELQISDDGPGIPPSALSSIGQRGRRFDETGTGLGLAIACEIVSLNNGTIAFERSKYGGLEVVIRLPVATPEEPWQRKLNAWQ</sequence>
<feature type="transmembrane region" description="Helical" evidence="10">
    <location>
        <begin position="12"/>
        <end position="33"/>
    </location>
</feature>
<keyword evidence="13" id="KW-1185">Reference proteome</keyword>
<evidence type="ECO:0000256" key="2">
    <source>
        <dbReference type="ARBA" id="ARBA00004370"/>
    </source>
</evidence>
<dbReference type="GO" id="GO:0000160">
    <property type="term" value="P:phosphorelay signal transduction system"/>
    <property type="evidence" value="ECO:0007669"/>
    <property type="project" value="TreeGrafter"/>
</dbReference>
<evidence type="ECO:0000313" key="12">
    <source>
        <dbReference type="EMBL" id="SCB46639.1"/>
    </source>
</evidence>
<dbReference type="InterPro" id="IPR036890">
    <property type="entry name" value="HATPase_C_sf"/>
</dbReference>
<gene>
    <name evidence="12" type="ORF">GA0061102_105411</name>
</gene>
<dbReference type="PANTHER" id="PTHR45436">
    <property type="entry name" value="SENSOR HISTIDINE KINASE YKOH"/>
    <property type="match status" value="1"/>
</dbReference>
<dbReference type="Proteomes" id="UP000199435">
    <property type="component" value="Unassembled WGS sequence"/>
</dbReference>
<feature type="transmembrane region" description="Helical" evidence="10">
    <location>
        <begin position="168"/>
        <end position="191"/>
    </location>
</feature>
<keyword evidence="7 12" id="KW-0418">Kinase</keyword>
<evidence type="ECO:0000256" key="10">
    <source>
        <dbReference type="SAM" id="Phobius"/>
    </source>
</evidence>
<evidence type="ECO:0000256" key="3">
    <source>
        <dbReference type="ARBA" id="ARBA00012438"/>
    </source>
</evidence>
<dbReference type="Pfam" id="PF02518">
    <property type="entry name" value="HATPase_c"/>
    <property type="match status" value="1"/>
</dbReference>
<evidence type="ECO:0000256" key="9">
    <source>
        <dbReference type="ARBA" id="ARBA00023136"/>
    </source>
</evidence>
<evidence type="ECO:0000256" key="6">
    <source>
        <dbReference type="ARBA" id="ARBA00022692"/>
    </source>
</evidence>
<reference evidence="13" key="1">
    <citation type="submission" date="2016-08" db="EMBL/GenBank/DDBJ databases">
        <authorList>
            <person name="Varghese N."/>
            <person name="Submissions Spin"/>
        </authorList>
    </citation>
    <scope>NUCLEOTIDE SEQUENCE [LARGE SCALE GENOMIC DNA]</scope>
    <source>
        <strain evidence="13">HAMBI 2971</strain>
    </source>
</reference>
<evidence type="ECO:0000256" key="5">
    <source>
        <dbReference type="ARBA" id="ARBA00022679"/>
    </source>
</evidence>
<dbReference type="InterPro" id="IPR050428">
    <property type="entry name" value="TCS_sensor_his_kinase"/>
</dbReference>
<dbReference type="PRINTS" id="PR00344">
    <property type="entry name" value="BCTRLSENSOR"/>
</dbReference>
<feature type="domain" description="Histidine kinase" evidence="11">
    <location>
        <begin position="247"/>
        <end position="449"/>
    </location>
</feature>
<evidence type="ECO:0000259" key="11">
    <source>
        <dbReference type="PROSITE" id="PS50109"/>
    </source>
</evidence>
<dbReference type="Gene3D" id="3.30.565.10">
    <property type="entry name" value="Histidine kinase-like ATPase, C-terminal domain"/>
    <property type="match status" value="1"/>
</dbReference>
<proteinExistence type="predicted"/>
<keyword evidence="9 10" id="KW-0472">Membrane</keyword>
<dbReference type="InterPro" id="IPR004358">
    <property type="entry name" value="Sig_transdc_His_kin-like_C"/>
</dbReference>
<evidence type="ECO:0000256" key="4">
    <source>
        <dbReference type="ARBA" id="ARBA00022553"/>
    </source>
</evidence>
<dbReference type="InterPro" id="IPR005467">
    <property type="entry name" value="His_kinase_dom"/>
</dbReference>
<evidence type="ECO:0000313" key="13">
    <source>
        <dbReference type="Proteomes" id="UP000199435"/>
    </source>
</evidence>
<evidence type="ECO:0000256" key="8">
    <source>
        <dbReference type="ARBA" id="ARBA00022989"/>
    </source>
</evidence>
<comment type="catalytic activity">
    <reaction evidence="1">
        <text>ATP + protein L-histidine = ADP + protein N-phospho-L-histidine.</text>
        <dbReference type="EC" id="2.7.13.3"/>
    </reaction>
</comment>
<dbReference type="SUPFAM" id="SSF55874">
    <property type="entry name" value="ATPase domain of HSP90 chaperone/DNA topoisomerase II/histidine kinase"/>
    <property type="match status" value="1"/>
</dbReference>
<dbReference type="GO" id="GO:0004673">
    <property type="term" value="F:protein histidine kinase activity"/>
    <property type="evidence" value="ECO:0007669"/>
    <property type="project" value="UniProtKB-EC"/>
</dbReference>
<dbReference type="PANTHER" id="PTHR45436:SF5">
    <property type="entry name" value="SENSOR HISTIDINE KINASE TRCS"/>
    <property type="match status" value="1"/>
</dbReference>
<protein>
    <recommendedName>
        <fullName evidence="3">histidine kinase</fullName>
        <ecNumber evidence="3">2.7.13.3</ecNumber>
    </recommendedName>
</protein>
<dbReference type="EC" id="2.7.13.3" evidence="3"/>
<dbReference type="SMART" id="SM00387">
    <property type="entry name" value="HATPase_c"/>
    <property type="match status" value="1"/>
</dbReference>
<comment type="subcellular location">
    <subcellularLocation>
        <location evidence="2">Membrane</location>
    </subcellularLocation>
</comment>
<organism evidence="12 13">
    <name type="scientific">Rhizobium miluonense</name>
    <dbReference type="NCBI Taxonomy" id="411945"/>
    <lineage>
        <taxon>Bacteria</taxon>
        <taxon>Pseudomonadati</taxon>
        <taxon>Pseudomonadota</taxon>
        <taxon>Alphaproteobacteria</taxon>
        <taxon>Hyphomicrobiales</taxon>
        <taxon>Rhizobiaceae</taxon>
        <taxon>Rhizobium/Agrobacterium group</taxon>
        <taxon>Rhizobium</taxon>
    </lineage>
</organism>
<dbReference type="InterPro" id="IPR003594">
    <property type="entry name" value="HATPase_dom"/>
</dbReference>
<accession>A0A1C3X327</accession>
<dbReference type="STRING" id="411945.GA0061102_105411"/>
<name>A0A1C3X327_9HYPH</name>
<dbReference type="RefSeq" id="WP_092855555.1">
    <property type="nucleotide sequence ID" value="NZ_FMAH01000054.1"/>
</dbReference>
<keyword evidence="4" id="KW-0597">Phosphoprotein</keyword>
<dbReference type="GO" id="GO:0005886">
    <property type="term" value="C:plasma membrane"/>
    <property type="evidence" value="ECO:0007669"/>
    <property type="project" value="TreeGrafter"/>
</dbReference>
<evidence type="ECO:0000256" key="7">
    <source>
        <dbReference type="ARBA" id="ARBA00022777"/>
    </source>
</evidence>
<dbReference type="AlphaFoldDB" id="A0A1C3X327"/>